<dbReference type="PANTHER" id="PTHR34183">
    <property type="entry name" value="ENDOLYTIC PEPTIDOGLYCAN TRANSGLYCOSYLASE RLPA"/>
    <property type="match status" value="1"/>
</dbReference>
<proteinExistence type="inferred from homology"/>
<dbReference type="PANTHER" id="PTHR34183:SF1">
    <property type="entry name" value="ENDOLYTIC PEPTIDOGLYCAN TRANSGLYCOSYLASE RLPA"/>
    <property type="match status" value="1"/>
</dbReference>
<reference evidence="6 7" key="1">
    <citation type="submission" date="2018-11" db="EMBL/GenBank/DDBJ databases">
        <title>Novel bacteria species description.</title>
        <authorList>
            <person name="Han J.-H."/>
        </authorList>
    </citation>
    <scope>NUCLEOTIDE SEQUENCE [LARGE SCALE GENOMIC DNA]</scope>
    <source>
        <strain evidence="6 7">KCTC23259</strain>
    </source>
</reference>
<dbReference type="CDD" id="cd22268">
    <property type="entry name" value="DPBB_RlpA-like"/>
    <property type="match status" value="1"/>
</dbReference>
<protein>
    <recommendedName>
        <fullName evidence="3">Probable endolytic peptidoglycan transglycosylase RlpA</fullName>
        <ecNumber evidence="3">4.2.2.-</ecNumber>
    </recommendedName>
</protein>
<feature type="domain" description="RlpA-like protein double-psi beta-barrel" evidence="5">
    <location>
        <begin position="36"/>
        <end position="124"/>
    </location>
</feature>
<dbReference type="NCBIfam" id="TIGR00413">
    <property type="entry name" value="rlpA"/>
    <property type="match status" value="1"/>
</dbReference>
<dbReference type="GO" id="GO:0000270">
    <property type="term" value="P:peptidoglycan metabolic process"/>
    <property type="evidence" value="ECO:0007669"/>
    <property type="project" value="UniProtKB-UniRule"/>
</dbReference>
<dbReference type="Pfam" id="PF03330">
    <property type="entry name" value="DPBB_1"/>
    <property type="match status" value="1"/>
</dbReference>
<dbReference type="InterPro" id="IPR036908">
    <property type="entry name" value="RlpA-like_sf"/>
</dbReference>
<dbReference type="EMBL" id="RJUF01000175">
    <property type="protein sequence ID" value="MCP9764636.1"/>
    <property type="molecule type" value="Genomic_DNA"/>
</dbReference>
<evidence type="ECO:0000256" key="1">
    <source>
        <dbReference type="ARBA" id="ARBA00023239"/>
    </source>
</evidence>
<dbReference type="GO" id="GO:0008932">
    <property type="term" value="F:lytic endotransglycosylase activity"/>
    <property type="evidence" value="ECO:0007669"/>
    <property type="project" value="UniProtKB-UniRule"/>
</dbReference>
<evidence type="ECO:0000256" key="3">
    <source>
        <dbReference type="HAMAP-Rule" id="MF_02071"/>
    </source>
</evidence>
<comment type="function">
    <text evidence="3">Lytic transglycosylase with a strong preference for naked glycan strands that lack stem peptides.</text>
</comment>
<evidence type="ECO:0000256" key="2">
    <source>
        <dbReference type="ARBA" id="ARBA00023316"/>
    </source>
</evidence>
<accession>A0AAE3H5X4</accession>
<comment type="caution">
    <text evidence="6">The sequence shown here is derived from an EMBL/GenBank/DDBJ whole genome shotgun (WGS) entry which is preliminary data.</text>
</comment>
<dbReference type="HAMAP" id="MF_02071">
    <property type="entry name" value="RlpA"/>
    <property type="match status" value="1"/>
</dbReference>
<dbReference type="RefSeq" id="WP_255038328.1">
    <property type="nucleotide sequence ID" value="NZ_RJUF01000175.1"/>
</dbReference>
<dbReference type="InterPro" id="IPR034718">
    <property type="entry name" value="RlpA"/>
</dbReference>
<evidence type="ECO:0000313" key="7">
    <source>
        <dbReference type="Proteomes" id="UP001204144"/>
    </source>
</evidence>
<comment type="similarity">
    <text evidence="3 4">Belongs to the RlpA family.</text>
</comment>
<dbReference type="SUPFAM" id="SSF50685">
    <property type="entry name" value="Barwin-like endoglucanases"/>
    <property type="match status" value="1"/>
</dbReference>
<keyword evidence="7" id="KW-1185">Reference proteome</keyword>
<gene>
    <name evidence="3" type="primary">rlpA</name>
    <name evidence="6" type="ORF">EGI31_16990</name>
</gene>
<keyword evidence="2 3" id="KW-0961">Cell wall biogenesis/degradation</keyword>
<dbReference type="Proteomes" id="UP001204144">
    <property type="component" value="Unassembled WGS sequence"/>
</dbReference>
<evidence type="ECO:0000313" key="6">
    <source>
        <dbReference type="EMBL" id="MCP9764636.1"/>
    </source>
</evidence>
<dbReference type="Gene3D" id="2.40.40.10">
    <property type="entry name" value="RlpA-like domain"/>
    <property type="match status" value="1"/>
</dbReference>
<sequence length="172" mass="19579">MDLKYKRILNYITYTFFVMFFAGKLHAQKVEIGKTFKGKASYYHKKFSGRKTASGERLNNSGFTCAHKYFPFGTMIEVENPVTKKWVVVRVNDRGPFSKSRVLDLSYEAAKMLGMISKGIMSINAKVVGKDGEILLYREGSTEDNFQQIFSKDSLQVVVPYLPETSASKKKN</sequence>
<dbReference type="GO" id="GO:0071555">
    <property type="term" value="P:cell wall organization"/>
    <property type="evidence" value="ECO:0007669"/>
    <property type="project" value="UniProtKB-KW"/>
</dbReference>
<dbReference type="InterPro" id="IPR012997">
    <property type="entry name" value="RplA"/>
</dbReference>
<evidence type="ECO:0000256" key="4">
    <source>
        <dbReference type="RuleBase" id="RU003495"/>
    </source>
</evidence>
<organism evidence="6 7">
    <name type="scientific">Lacihabitans soyangensis</name>
    <dbReference type="NCBI Taxonomy" id="869394"/>
    <lineage>
        <taxon>Bacteria</taxon>
        <taxon>Pseudomonadati</taxon>
        <taxon>Bacteroidota</taxon>
        <taxon>Cytophagia</taxon>
        <taxon>Cytophagales</taxon>
        <taxon>Leadbetterellaceae</taxon>
        <taxon>Lacihabitans</taxon>
    </lineage>
</organism>
<name>A0AAE3H5X4_9BACT</name>
<keyword evidence="1 3" id="KW-0456">Lyase</keyword>
<evidence type="ECO:0000259" key="5">
    <source>
        <dbReference type="Pfam" id="PF03330"/>
    </source>
</evidence>
<dbReference type="InterPro" id="IPR009009">
    <property type="entry name" value="RlpA-like_DPBB"/>
</dbReference>
<dbReference type="EC" id="4.2.2.-" evidence="3"/>
<dbReference type="AlphaFoldDB" id="A0AAE3H5X4"/>